<dbReference type="InterPro" id="IPR017945">
    <property type="entry name" value="DHBP_synth_RibB-like_a/b_dom"/>
</dbReference>
<evidence type="ECO:0000256" key="4">
    <source>
        <dbReference type="ARBA" id="ARBA00022490"/>
    </source>
</evidence>
<evidence type="ECO:0000256" key="8">
    <source>
        <dbReference type="ARBA" id="ARBA00022741"/>
    </source>
</evidence>
<dbReference type="EMBL" id="CT573072">
    <property type="protein sequence ID" value="CAJ72317.1"/>
    <property type="molecule type" value="Genomic_DNA"/>
</dbReference>
<evidence type="ECO:0000313" key="15">
    <source>
        <dbReference type="EMBL" id="SOH03849.1"/>
    </source>
</evidence>
<keyword evidence="16" id="KW-1185">Reference proteome</keyword>
<dbReference type="Gene3D" id="3.90.870.10">
    <property type="entry name" value="DHBP synthase"/>
    <property type="match status" value="1"/>
</dbReference>
<dbReference type="EMBL" id="LT934425">
    <property type="protein sequence ID" value="SOH03849.1"/>
    <property type="molecule type" value="Genomic_DNA"/>
</dbReference>
<evidence type="ECO:0000256" key="6">
    <source>
        <dbReference type="ARBA" id="ARBA00022694"/>
    </source>
</evidence>
<dbReference type="AlphaFoldDB" id="Q1PZ17"/>
<keyword evidence="4" id="KW-0963">Cytoplasm</keyword>
<reference evidence="15" key="4">
    <citation type="submission" date="2017-10" db="EMBL/GenBank/DDBJ databases">
        <authorList>
            <person name="Banno H."/>
            <person name="Chua N.-H."/>
        </authorList>
    </citation>
    <scope>NUCLEOTIDE SEQUENCE [LARGE SCALE GENOMIC DNA]</scope>
    <source>
        <strain evidence="15">Kuenenia_mbr1_ru-nijmegen</strain>
    </source>
</reference>
<keyword evidence="9" id="KW-0067">ATP-binding</keyword>
<keyword evidence="8" id="KW-0547">Nucleotide-binding</keyword>
<sequence>MPCNTSKITQILDVRNQDLYWTSIEIAAKALRNGGIVAFPTETVYGLGVHKDNPEAIERLYEAKKRPAEKRLTLMIADIGEVELYAGAVSDVAKRLMESFWPGPLAIIFPLKDGSDICVRLPDNAIARDLIRTANIPVATTSANTSGHPPSTDASQVTAYFKDEIDFILDGGPTPSHEPSTVVKIKDGVCEVVRHGIIPETTIRNCLKKY</sequence>
<comment type="similarity">
    <text evidence="2">Belongs to the SUA5 family.</text>
</comment>
<dbReference type="InterPro" id="IPR006070">
    <property type="entry name" value="Sua5-like_dom"/>
</dbReference>
<protein>
    <recommendedName>
        <fullName evidence="10">L-threonylcarbamoyladenylate synthase</fullName>
        <ecNumber evidence="3">2.7.7.87</ecNumber>
    </recommendedName>
    <alternativeName>
        <fullName evidence="10">L-threonylcarbamoyladenylate synthase</fullName>
    </alternativeName>
</protein>
<evidence type="ECO:0000256" key="5">
    <source>
        <dbReference type="ARBA" id="ARBA00022679"/>
    </source>
</evidence>
<dbReference type="EC" id="2.7.7.87" evidence="3"/>
<evidence type="ECO:0000313" key="17">
    <source>
        <dbReference type="Proteomes" id="UP000501926"/>
    </source>
</evidence>
<reference evidence="16" key="3">
    <citation type="submission" date="2017-10" db="EMBL/GenBank/DDBJ databases">
        <authorList>
            <person name="Frank J."/>
        </authorList>
    </citation>
    <scope>NUCLEOTIDE SEQUENCE [LARGE SCALE GENOMIC DNA]</scope>
</reference>
<keyword evidence="7" id="KW-0548">Nucleotidyltransferase</keyword>
<evidence type="ECO:0000256" key="9">
    <source>
        <dbReference type="ARBA" id="ARBA00022840"/>
    </source>
</evidence>
<evidence type="ECO:0000256" key="7">
    <source>
        <dbReference type="ARBA" id="ARBA00022695"/>
    </source>
</evidence>
<evidence type="ECO:0000256" key="1">
    <source>
        <dbReference type="ARBA" id="ARBA00004496"/>
    </source>
</evidence>
<evidence type="ECO:0000256" key="3">
    <source>
        <dbReference type="ARBA" id="ARBA00012584"/>
    </source>
</evidence>
<dbReference type="InterPro" id="IPR050156">
    <property type="entry name" value="TC-AMP_synthase_SUA5"/>
</dbReference>
<reference evidence="13" key="1">
    <citation type="journal article" date="2006" name="Nature">
        <title>Deciphering the evolution and metabolism of an anammox bacterium from a community genome.</title>
        <authorList>
            <person name="Strous M."/>
            <person name="Pelletier E."/>
            <person name="Mangenot S."/>
            <person name="Rattei T."/>
            <person name="Lehner A."/>
            <person name="Taylor M.W."/>
            <person name="Horn M."/>
            <person name="Daims H."/>
            <person name="Bartol-Mavel D."/>
            <person name="Wincker P."/>
            <person name="Barbe V."/>
            <person name="Fonknechten N."/>
            <person name="Vallenet D."/>
            <person name="Segurens B."/>
            <person name="Schenowitz-Truong C."/>
            <person name="Medigue C."/>
            <person name="Collingro A."/>
            <person name="Snel B."/>
            <person name="Dutilh B.E."/>
            <person name="OpDenCamp H.J.M."/>
            <person name="vanDerDrift C."/>
            <person name="Cirpus I."/>
            <person name="vanDePas-Schoonen K.T."/>
            <person name="Harhangi H.R."/>
            <person name="vanNiftrik L."/>
            <person name="Schmid M."/>
            <person name="Keltjens J."/>
            <person name="vanDeVossenberg J."/>
            <person name="Kartal B."/>
            <person name="Meier H."/>
            <person name="Frishman D."/>
            <person name="Huynen M.A."/>
            <person name="Mewes H."/>
            <person name="Weissenbach J."/>
            <person name="Jetten M.S.M."/>
            <person name="Wagner M."/>
            <person name="LePaslier D."/>
        </authorList>
    </citation>
    <scope>NUCLEOTIDE SEQUENCE</scope>
</reference>
<dbReference type="KEGG" id="kst:KSMBR1_1349"/>
<evidence type="ECO:0000256" key="10">
    <source>
        <dbReference type="ARBA" id="ARBA00029774"/>
    </source>
</evidence>
<evidence type="ECO:0000256" key="2">
    <source>
        <dbReference type="ARBA" id="ARBA00007663"/>
    </source>
</evidence>
<dbReference type="RefSeq" id="WP_099324612.1">
    <property type="nucleotide sequence ID" value="NZ_CP049055.1"/>
</dbReference>
<dbReference type="GO" id="GO:0005524">
    <property type="term" value="F:ATP binding"/>
    <property type="evidence" value="ECO:0007669"/>
    <property type="project" value="UniProtKB-KW"/>
</dbReference>
<organism evidence="13">
    <name type="scientific">Kuenenia stuttgartiensis</name>
    <dbReference type="NCBI Taxonomy" id="174633"/>
    <lineage>
        <taxon>Bacteria</taxon>
        <taxon>Pseudomonadati</taxon>
        <taxon>Planctomycetota</taxon>
        <taxon>Candidatus Brocadiia</taxon>
        <taxon>Candidatus Brocadiales</taxon>
        <taxon>Candidatus Brocadiaceae</taxon>
        <taxon>Candidatus Kuenenia</taxon>
    </lineage>
</organism>
<evidence type="ECO:0000313" key="14">
    <source>
        <dbReference type="EMBL" id="QII10319.1"/>
    </source>
</evidence>
<dbReference type="OrthoDB" id="9814580at2"/>
<dbReference type="Proteomes" id="UP000501926">
    <property type="component" value="Chromosome"/>
</dbReference>
<comment type="catalytic activity">
    <reaction evidence="11">
        <text>L-threonine + hydrogencarbonate + ATP = L-threonylcarbamoyladenylate + diphosphate + H2O</text>
        <dbReference type="Rhea" id="RHEA:36407"/>
        <dbReference type="ChEBI" id="CHEBI:15377"/>
        <dbReference type="ChEBI" id="CHEBI:17544"/>
        <dbReference type="ChEBI" id="CHEBI:30616"/>
        <dbReference type="ChEBI" id="CHEBI:33019"/>
        <dbReference type="ChEBI" id="CHEBI:57926"/>
        <dbReference type="ChEBI" id="CHEBI:73682"/>
        <dbReference type="EC" id="2.7.7.87"/>
    </reaction>
</comment>
<evidence type="ECO:0000256" key="11">
    <source>
        <dbReference type="ARBA" id="ARBA00048366"/>
    </source>
</evidence>
<dbReference type="PANTHER" id="PTHR17490:SF16">
    <property type="entry name" value="THREONYLCARBAMOYL-AMP SYNTHASE"/>
    <property type="match status" value="1"/>
</dbReference>
<proteinExistence type="inferred from homology"/>
<reference evidence="14 17" key="5">
    <citation type="submission" date="2020-02" db="EMBL/GenBank/DDBJ databases">
        <title>Newly sequenced genome of strain CSTR1 showed variability in Candidatus Kuenenia stuttgartiensis genomes.</title>
        <authorList>
            <person name="Ding C."/>
            <person name="Adrian L."/>
        </authorList>
    </citation>
    <scope>NUCLEOTIDE SEQUENCE [LARGE SCALE GENOMIC DNA]</scope>
    <source>
        <strain evidence="14 17">CSTR1</strain>
    </source>
</reference>
<dbReference type="GO" id="GO:0005737">
    <property type="term" value="C:cytoplasm"/>
    <property type="evidence" value="ECO:0007669"/>
    <property type="project" value="UniProtKB-SubCell"/>
</dbReference>
<feature type="domain" description="YrdC-like" evidence="12">
    <location>
        <begin position="21"/>
        <end position="198"/>
    </location>
</feature>
<comment type="subcellular location">
    <subcellularLocation>
        <location evidence="1">Cytoplasm</location>
    </subcellularLocation>
</comment>
<dbReference type="GO" id="GO:0061710">
    <property type="term" value="F:L-threonylcarbamoyladenylate synthase"/>
    <property type="evidence" value="ECO:0007669"/>
    <property type="project" value="UniProtKB-EC"/>
</dbReference>
<evidence type="ECO:0000313" key="13">
    <source>
        <dbReference type="EMBL" id="CAJ72317.1"/>
    </source>
</evidence>
<dbReference type="Pfam" id="PF01300">
    <property type="entry name" value="Sua5_yciO_yrdC"/>
    <property type="match status" value="1"/>
</dbReference>
<dbReference type="Proteomes" id="UP000221734">
    <property type="component" value="Chromosome Kuenenia_stuttgartiensis_MBR1"/>
</dbReference>
<dbReference type="PANTHER" id="PTHR17490">
    <property type="entry name" value="SUA5"/>
    <property type="match status" value="1"/>
</dbReference>
<dbReference type="PROSITE" id="PS51163">
    <property type="entry name" value="YRDC"/>
    <property type="match status" value="1"/>
</dbReference>
<keyword evidence="6" id="KW-0819">tRNA processing</keyword>
<dbReference type="NCBIfam" id="TIGR00057">
    <property type="entry name" value="L-threonylcarbamoyladenylate synthase"/>
    <property type="match status" value="1"/>
</dbReference>
<name>Q1PZ17_KUEST</name>
<keyword evidence="5" id="KW-0808">Transferase</keyword>
<dbReference type="GO" id="GO:0003725">
    <property type="term" value="F:double-stranded RNA binding"/>
    <property type="evidence" value="ECO:0007669"/>
    <property type="project" value="InterPro"/>
</dbReference>
<reference evidence="13" key="2">
    <citation type="submission" date="2006-01" db="EMBL/GenBank/DDBJ databases">
        <authorList>
            <person name="Genoscope"/>
        </authorList>
    </citation>
    <scope>NUCLEOTIDE SEQUENCE</scope>
</reference>
<dbReference type="GO" id="GO:0008033">
    <property type="term" value="P:tRNA processing"/>
    <property type="evidence" value="ECO:0007669"/>
    <property type="project" value="UniProtKB-KW"/>
</dbReference>
<gene>
    <name evidence="13" type="primary">yrdC</name>
    <name evidence="14" type="ORF">KsCSTR_09400</name>
    <name evidence="15" type="ORF">KSMBR1_1349</name>
    <name evidence="13" type="ORF">kustd1572</name>
</gene>
<dbReference type="GO" id="GO:0000049">
    <property type="term" value="F:tRNA binding"/>
    <property type="evidence" value="ECO:0007669"/>
    <property type="project" value="TreeGrafter"/>
</dbReference>
<evidence type="ECO:0000259" key="12">
    <source>
        <dbReference type="PROSITE" id="PS51163"/>
    </source>
</evidence>
<accession>Q1PZ17</accession>
<dbReference type="SUPFAM" id="SSF55821">
    <property type="entry name" value="YrdC/RibB"/>
    <property type="match status" value="1"/>
</dbReference>
<dbReference type="EMBL" id="CP049055">
    <property type="protein sequence ID" value="QII10319.1"/>
    <property type="molecule type" value="Genomic_DNA"/>
</dbReference>
<dbReference type="GO" id="GO:0006450">
    <property type="term" value="P:regulation of translational fidelity"/>
    <property type="evidence" value="ECO:0007669"/>
    <property type="project" value="TreeGrafter"/>
</dbReference>
<evidence type="ECO:0000313" key="16">
    <source>
        <dbReference type="Proteomes" id="UP000221734"/>
    </source>
</evidence>